<keyword evidence="5 6" id="KW-0472">Membrane</keyword>
<dbReference type="EMBL" id="JAPMXC010000001">
    <property type="protein sequence ID" value="MCY0387437.1"/>
    <property type="molecule type" value="Genomic_DNA"/>
</dbReference>
<dbReference type="Pfam" id="PF03739">
    <property type="entry name" value="LptF_LptG"/>
    <property type="match status" value="1"/>
</dbReference>
<evidence type="ECO:0000313" key="7">
    <source>
        <dbReference type="EMBL" id="MCY0387437.1"/>
    </source>
</evidence>
<evidence type="ECO:0000256" key="4">
    <source>
        <dbReference type="ARBA" id="ARBA00022989"/>
    </source>
</evidence>
<organism evidence="7 8">
    <name type="scientific">Robbsia betulipollinis</name>
    <dbReference type="NCBI Taxonomy" id="2981849"/>
    <lineage>
        <taxon>Bacteria</taxon>
        <taxon>Pseudomonadati</taxon>
        <taxon>Pseudomonadota</taxon>
        <taxon>Betaproteobacteria</taxon>
        <taxon>Burkholderiales</taxon>
        <taxon>Burkholderiaceae</taxon>
        <taxon>Robbsia</taxon>
    </lineage>
</organism>
<accession>A0ABT3ZM84</accession>
<gene>
    <name evidence="7" type="primary">lptG</name>
    <name evidence="7" type="ORF">OVY01_09345</name>
</gene>
<dbReference type="Proteomes" id="UP001082899">
    <property type="component" value="Unassembled WGS sequence"/>
</dbReference>
<reference evidence="7" key="1">
    <citation type="submission" date="2022-11" db="EMBL/GenBank/DDBJ databases">
        <title>Robbsia betulipollinis sp. nov., isolated from pollen of birch (Betula pendula).</title>
        <authorList>
            <person name="Shi H."/>
            <person name="Ambika Manirajan B."/>
            <person name="Ratering S."/>
            <person name="Geissler-Plaum R."/>
            <person name="Schnell S."/>
        </authorList>
    </citation>
    <scope>NUCLEOTIDE SEQUENCE</scope>
    <source>
        <strain evidence="7">Bb-Pol-6</strain>
    </source>
</reference>
<feature type="transmembrane region" description="Helical" evidence="6">
    <location>
        <begin position="333"/>
        <end position="353"/>
    </location>
</feature>
<keyword evidence="8" id="KW-1185">Reference proteome</keyword>
<keyword evidence="2" id="KW-1003">Cell membrane</keyword>
<evidence type="ECO:0000256" key="6">
    <source>
        <dbReference type="SAM" id="Phobius"/>
    </source>
</evidence>
<feature type="transmembrane region" description="Helical" evidence="6">
    <location>
        <begin position="365"/>
        <end position="383"/>
    </location>
</feature>
<dbReference type="InterPro" id="IPR005495">
    <property type="entry name" value="LptG/LptF_permease"/>
</dbReference>
<evidence type="ECO:0000256" key="2">
    <source>
        <dbReference type="ARBA" id="ARBA00022475"/>
    </source>
</evidence>
<comment type="caution">
    <text evidence="7">The sequence shown here is derived from an EMBL/GenBank/DDBJ whole genome shotgun (WGS) entry which is preliminary data.</text>
</comment>
<proteinExistence type="predicted"/>
<dbReference type="InterPro" id="IPR030923">
    <property type="entry name" value="LptG"/>
</dbReference>
<sequence length="386" mass="42790">MRTYEKYIGKQVYLTFSFILFAFSGLFFFFDLIAQLDAVGHGNYRFGYALLTVALLVPGHFYEIIPVAVLISAIYVFAQMAGSSEFTILRAAGMSPQRALGTLMKLGVPLLILTFVIGEYIGPYANQLSERVRLSAIGSSVSSGFRSGVWLKDTVASDAAAGAAGNGVTRFVNVGRLNPDATISNVKIYEFDPRYRLTHVRLAQSGVFVPPNQWKLDGVTEMALERLSDEPVADLNSLIPLYQSSLKTMPSYLMRSELTPRILSVLLVAPENMSIYALTSYIHHLRENSQDTQRYDVALWRKIFYPFAVFVMLTLSLPFAYLHSRAGVVGMKVFGGIMLGMSFQLVNTLFSHIGTLNTWPAPVTAALPALLYLVLGIVGLRWVDRH</sequence>
<name>A0ABT3ZM84_9BURK</name>
<feature type="transmembrane region" description="Helical" evidence="6">
    <location>
        <begin position="46"/>
        <end position="78"/>
    </location>
</feature>
<evidence type="ECO:0000256" key="1">
    <source>
        <dbReference type="ARBA" id="ARBA00004651"/>
    </source>
</evidence>
<dbReference type="NCBIfam" id="TIGR04408">
    <property type="entry name" value="LptG_lptG"/>
    <property type="match status" value="1"/>
</dbReference>
<feature type="transmembrane region" description="Helical" evidence="6">
    <location>
        <begin position="12"/>
        <end position="34"/>
    </location>
</feature>
<feature type="transmembrane region" description="Helical" evidence="6">
    <location>
        <begin position="98"/>
        <end position="121"/>
    </location>
</feature>
<evidence type="ECO:0000313" key="8">
    <source>
        <dbReference type="Proteomes" id="UP001082899"/>
    </source>
</evidence>
<dbReference type="PANTHER" id="PTHR33529">
    <property type="entry name" value="SLR0882 PROTEIN-RELATED"/>
    <property type="match status" value="1"/>
</dbReference>
<keyword evidence="3 6" id="KW-0812">Transmembrane</keyword>
<protein>
    <submittedName>
        <fullName evidence="7">LPS export ABC transporter permease LptG</fullName>
    </submittedName>
</protein>
<dbReference type="PANTHER" id="PTHR33529:SF2">
    <property type="entry name" value="LIPOPOLYSACCHARIDE EXPORT SYSTEM PERMEASE PROTEIN LPTG"/>
    <property type="match status" value="1"/>
</dbReference>
<evidence type="ECO:0000256" key="5">
    <source>
        <dbReference type="ARBA" id="ARBA00023136"/>
    </source>
</evidence>
<evidence type="ECO:0000256" key="3">
    <source>
        <dbReference type="ARBA" id="ARBA00022692"/>
    </source>
</evidence>
<feature type="transmembrane region" description="Helical" evidence="6">
    <location>
        <begin position="303"/>
        <end position="321"/>
    </location>
</feature>
<comment type="subcellular location">
    <subcellularLocation>
        <location evidence="1">Cell membrane</location>
        <topology evidence="1">Multi-pass membrane protein</topology>
    </subcellularLocation>
</comment>
<dbReference type="RefSeq" id="WP_267847728.1">
    <property type="nucleotide sequence ID" value="NZ_JAPMXC010000001.1"/>
</dbReference>
<keyword evidence="4 6" id="KW-1133">Transmembrane helix</keyword>